<dbReference type="InterPro" id="IPR036365">
    <property type="entry name" value="PGBD-like_sf"/>
</dbReference>
<dbReference type="UniPathway" id="UPA00219"/>
<feature type="signal peptide" evidence="8">
    <location>
        <begin position="1"/>
        <end position="16"/>
    </location>
</feature>
<dbReference type="InterPro" id="IPR002477">
    <property type="entry name" value="Peptidoglycan-bd-like"/>
</dbReference>
<evidence type="ECO:0000313" key="11">
    <source>
        <dbReference type="Proteomes" id="UP000192602"/>
    </source>
</evidence>
<keyword evidence="6 7" id="KW-0961">Cell wall biogenesis/degradation</keyword>
<dbReference type="GO" id="GO:0071555">
    <property type="term" value="P:cell wall organization"/>
    <property type="evidence" value="ECO:0007669"/>
    <property type="project" value="UniProtKB-UniRule"/>
</dbReference>
<dbReference type="InterPro" id="IPR038063">
    <property type="entry name" value="Transpep_catalytic_dom"/>
</dbReference>
<sequence>MSKVIFLLLFCLSLFANIETRALRGDENSSSFFWIHEFIKKIKKDETLLCKERIDLQRLENLLVGYEYTFDPKLKELLLDEVEKTVQSYNYFKSNGCYNPKEFLEENFLSTDKSDTKVIDNPILHRLYKAFEKYKKIKQEGGWEPIVVQDILYLKKGQEYDVIPQICKRLKIEGYIEECNDSKLFNSSLENAVKEFQRCHSLKVDGIIGPMTVTAMNESVDMRLKEILINIERARWFVKNDNFFVFVDIPGFFLQVFKDGEPIFYSKVVVGRKSRPTPQMRNVISYAILNPYWRAPKTIIKEDILPHIKKGEFEELYKEGILASKDYYGKNLIAYEDVNWSEYNVTNLPFTFLQLPGDQNFLGRIKMMFPNRFDVYLHDTNERWLFDYDFRALSSGCVRVQKPLELFDVLLQETCQTYISLEDVQALLADNETKKIYIRPNIPVYLLYLTVYMDEEGLVSFFDDIYGIDKKMLSIEDLQKLDTIAVNKRKE</sequence>
<dbReference type="STRING" id="1069081.SAMN05660197_1287"/>
<dbReference type="Gene3D" id="2.40.440.10">
    <property type="entry name" value="L,D-transpeptidase catalytic domain-like"/>
    <property type="match status" value="1"/>
</dbReference>
<reference evidence="11" key="1">
    <citation type="submission" date="2017-04" db="EMBL/GenBank/DDBJ databases">
        <authorList>
            <person name="Varghese N."/>
            <person name="Submissions S."/>
        </authorList>
    </citation>
    <scope>NUCLEOTIDE SEQUENCE [LARGE SCALE GENOMIC DNA]</scope>
    <source>
        <strain evidence="11">DSM 16512</strain>
    </source>
</reference>
<keyword evidence="11" id="KW-1185">Reference proteome</keyword>
<evidence type="ECO:0000256" key="6">
    <source>
        <dbReference type="ARBA" id="ARBA00023316"/>
    </source>
</evidence>
<evidence type="ECO:0000256" key="2">
    <source>
        <dbReference type="ARBA" id="ARBA00005992"/>
    </source>
</evidence>
<dbReference type="SUPFAM" id="SSF47090">
    <property type="entry name" value="PGBD-like"/>
    <property type="match status" value="1"/>
</dbReference>
<dbReference type="SUPFAM" id="SSF141523">
    <property type="entry name" value="L,D-transpeptidase catalytic domain-like"/>
    <property type="match status" value="1"/>
</dbReference>
<proteinExistence type="inferred from homology"/>
<dbReference type="PANTHER" id="PTHR41533:SF2">
    <property type="entry name" value="BLR7131 PROTEIN"/>
    <property type="match status" value="1"/>
</dbReference>
<accession>A0A1W1WT30</accession>
<dbReference type="Pfam" id="PF01471">
    <property type="entry name" value="PG_binding_1"/>
    <property type="match status" value="1"/>
</dbReference>
<dbReference type="GO" id="GO:0009252">
    <property type="term" value="P:peptidoglycan biosynthetic process"/>
    <property type="evidence" value="ECO:0007669"/>
    <property type="project" value="UniProtKB-UniPathway"/>
</dbReference>
<dbReference type="OrthoDB" id="9778545at2"/>
<dbReference type="InterPro" id="IPR036366">
    <property type="entry name" value="PGBDSf"/>
</dbReference>
<evidence type="ECO:0000256" key="8">
    <source>
        <dbReference type="SAM" id="SignalP"/>
    </source>
</evidence>
<evidence type="ECO:0000256" key="4">
    <source>
        <dbReference type="ARBA" id="ARBA00022960"/>
    </source>
</evidence>
<evidence type="ECO:0000256" key="1">
    <source>
        <dbReference type="ARBA" id="ARBA00004752"/>
    </source>
</evidence>
<dbReference type="GO" id="GO:0016740">
    <property type="term" value="F:transferase activity"/>
    <property type="evidence" value="ECO:0007669"/>
    <property type="project" value="UniProtKB-KW"/>
</dbReference>
<dbReference type="AlphaFoldDB" id="A0A1W1WT30"/>
<gene>
    <name evidence="10" type="ORF">SAMN05660197_1287</name>
</gene>
<keyword evidence="8" id="KW-0732">Signal</keyword>
<protein>
    <submittedName>
        <fullName evidence="10">Uncharacterized protein conserved in bacteria</fullName>
    </submittedName>
</protein>
<dbReference type="InterPro" id="IPR052905">
    <property type="entry name" value="LD-transpeptidase_YkuD-like"/>
</dbReference>
<evidence type="ECO:0000259" key="9">
    <source>
        <dbReference type="PROSITE" id="PS52029"/>
    </source>
</evidence>
<dbReference type="CDD" id="cd16913">
    <property type="entry name" value="YkuD_like"/>
    <property type="match status" value="1"/>
</dbReference>
<dbReference type="PROSITE" id="PS52029">
    <property type="entry name" value="LD_TPASE"/>
    <property type="match status" value="1"/>
</dbReference>
<dbReference type="InterPro" id="IPR005490">
    <property type="entry name" value="LD_TPept_cat_dom"/>
</dbReference>
<organism evidence="10 11">
    <name type="scientific">Nitratiruptor tergarcus DSM 16512</name>
    <dbReference type="NCBI Taxonomy" id="1069081"/>
    <lineage>
        <taxon>Bacteria</taxon>
        <taxon>Pseudomonadati</taxon>
        <taxon>Campylobacterota</taxon>
        <taxon>Epsilonproteobacteria</taxon>
        <taxon>Nautiliales</taxon>
        <taxon>Nitratiruptoraceae</taxon>
        <taxon>Nitratiruptor</taxon>
    </lineage>
</organism>
<keyword evidence="4 7" id="KW-0133">Cell shape</keyword>
<feature type="domain" description="L,D-TPase catalytic" evidence="9">
    <location>
        <begin position="243"/>
        <end position="422"/>
    </location>
</feature>
<dbReference type="GO" id="GO:0008360">
    <property type="term" value="P:regulation of cell shape"/>
    <property type="evidence" value="ECO:0007669"/>
    <property type="project" value="UniProtKB-UniRule"/>
</dbReference>
<evidence type="ECO:0000256" key="7">
    <source>
        <dbReference type="PROSITE-ProRule" id="PRU01373"/>
    </source>
</evidence>
<dbReference type="Pfam" id="PF03734">
    <property type="entry name" value="YkuD"/>
    <property type="match status" value="1"/>
</dbReference>
<evidence type="ECO:0000256" key="3">
    <source>
        <dbReference type="ARBA" id="ARBA00022679"/>
    </source>
</evidence>
<feature type="active site" description="Proton donor/acceptor" evidence="7">
    <location>
        <position position="378"/>
    </location>
</feature>
<keyword evidence="5 7" id="KW-0573">Peptidoglycan synthesis</keyword>
<dbReference type="Proteomes" id="UP000192602">
    <property type="component" value="Unassembled WGS sequence"/>
</dbReference>
<feature type="chain" id="PRO_5012280558" evidence="8">
    <location>
        <begin position="17"/>
        <end position="491"/>
    </location>
</feature>
<comment type="pathway">
    <text evidence="1 7">Cell wall biogenesis; peptidoglycan biosynthesis.</text>
</comment>
<dbReference type="Gene3D" id="1.10.101.10">
    <property type="entry name" value="PGBD-like superfamily/PGBD"/>
    <property type="match status" value="1"/>
</dbReference>
<evidence type="ECO:0000256" key="5">
    <source>
        <dbReference type="ARBA" id="ARBA00022984"/>
    </source>
</evidence>
<evidence type="ECO:0000313" key="10">
    <source>
        <dbReference type="EMBL" id="SMC09478.1"/>
    </source>
</evidence>
<dbReference type="PANTHER" id="PTHR41533">
    <property type="entry name" value="L,D-TRANSPEPTIDASE HI_1667-RELATED"/>
    <property type="match status" value="1"/>
</dbReference>
<comment type="similarity">
    <text evidence="2">Belongs to the YkuD family.</text>
</comment>
<dbReference type="GO" id="GO:0004180">
    <property type="term" value="F:carboxypeptidase activity"/>
    <property type="evidence" value="ECO:0007669"/>
    <property type="project" value="UniProtKB-ARBA"/>
</dbReference>
<feature type="active site" description="Nucleophile" evidence="7">
    <location>
        <position position="397"/>
    </location>
</feature>
<dbReference type="EMBL" id="FWWZ01000001">
    <property type="protein sequence ID" value="SMC09478.1"/>
    <property type="molecule type" value="Genomic_DNA"/>
</dbReference>
<keyword evidence="3" id="KW-0808">Transferase</keyword>
<name>A0A1W1WT30_9BACT</name>
<dbReference type="RefSeq" id="WP_084275703.1">
    <property type="nucleotide sequence ID" value="NZ_AP026671.1"/>
</dbReference>